<dbReference type="PANTHER" id="PTHR46797:SF23">
    <property type="entry name" value="HTH-TYPE TRANSCRIPTIONAL REGULATOR SUTR"/>
    <property type="match status" value="1"/>
</dbReference>
<gene>
    <name evidence="6" type="ORF">ACFPPC_24990</name>
</gene>
<dbReference type="PROSITE" id="PS50943">
    <property type="entry name" value="HTH_CROC1"/>
    <property type="match status" value="1"/>
</dbReference>
<dbReference type="RefSeq" id="WP_377012055.1">
    <property type="nucleotide sequence ID" value="NZ_JBHSLV010000055.1"/>
</dbReference>
<comment type="caution">
    <text evidence="6">The sequence shown here is derived from an EMBL/GenBank/DDBJ whole genome shotgun (WGS) entry which is preliminary data.</text>
</comment>
<dbReference type="EMBL" id="JBHSLV010000055">
    <property type="protein sequence ID" value="MFC5395896.1"/>
    <property type="molecule type" value="Genomic_DNA"/>
</dbReference>
<dbReference type="InterPro" id="IPR001387">
    <property type="entry name" value="Cro/C1-type_HTH"/>
</dbReference>
<accession>A0ABW0HH56</accession>
<dbReference type="Pfam" id="PF09856">
    <property type="entry name" value="ScfRs"/>
    <property type="match status" value="1"/>
</dbReference>
<organism evidence="6 7">
    <name type="scientific">Bosea vestrisii</name>
    <dbReference type="NCBI Taxonomy" id="151416"/>
    <lineage>
        <taxon>Bacteria</taxon>
        <taxon>Pseudomonadati</taxon>
        <taxon>Pseudomonadota</taxon>
        <taxon>Alphaproteobacteria</taxon>
        <taxon>Hyphomicrobiales</taxon>
        <taxon>Boseaceae</taxon>
        <taxon>Bosea</taxon>
    </lineage>
</organism>
<evidence type="ECO:0000256" key="1">
    <source>
        <dbReference type="ARBA" id="ARBA00007227"/>
    </source>
</evidence>
<evidence type="ECO:0000256" key="2">
    <source>
        <dbReference type="ARBA" id="ARBA00023015"/>
    </source>
</evidence>
<protein>
    <submittedName>
        <fullName evidence="6">Short-chain fatty acyl-CoA regulator family protein</fullName>
    </submittedName>
</protein>
<name>A0ABW0HH56_9HYPH</name>
<evidence type="ECO:0000256" key="4">
    <source>
        <dbReference type="ARBA" id="ARBA00023163"/>
    </source>
</evidence>
<dbReference type="Gene3D" id="1.10.260.40">
    <property type="entry name" value="lambda repressor-like DNA-binding domains"/>
    <property type="match status" value="1"/>
</dbReference>
<evidence type="ECO:0000259" key="5">
    <source>
        <dbReference type="PROSITE" id="PS50943"/>
    </source>
</evidence>
<reference evidence="7" key="1">
    <citation type="journal article" date="2019" name="Int. J. Syst. Evol. Microbiol.">
        <title>The Global Catalogue of Microorganisms (GCM) 10K type strain sequencing project: providing services to taxonomists for standard genome sequencing and annotation.</title>
        <authorList>
            <consortium name="The Broad Institute Genomics Platform"/>
            <consortium name="The Broad Institute Genome Sequencing Center for Infectious Disease"/>
            <person name="Wu L."/>
            <person name="Ma J."/>
        </authorList>
    </citation>
    <scope>NUCLEOTIDE SEQUENCE [LARGE SCALE GENOMIC DNA]</scope>
    <source>
        <strain evidence="7">CGMCC 1.16326</strain>
    </source>
</reference>
<dbReference type="PANTHER" id="PTHR46797">
    <property type="entry name" value="HTH-TYPE TRANSCRIPTIONAL REGULATOR"/>
    <property type="match status" value="1"/>
</dbReference>
<keyword evidence="2" id="KW-0805">Transcription regulation</keyword>
<keyword evidence="4" id="KW-0804">Transcription</keyword>
<proteinExistence type="inferred from homology"/>
<dbReference type="SUPFAM" id="SSF47413">
    <property type="entry name" value="lambda repressor-like DNA-binding domains"/>
    <property type="match status" value="1"/>
</dbReference>
<keyword evidence="7" id="KW-1185">Reference proteome</keyword>
<dbReference type="InterPro" id="IPR018653">
    <property type="entry name" value="ScfR_C"/>
</dbReference>
<sequence>MKRKVFAGPAVRRLREEAGWPQQLLARKIGISPSYLNQIERSQRPLSAAVLVELARVFRVDISQISNSDEDRLLVDLQDALSDPALAYPLLPSTELQAAIQHGPNVAKAVIRLQAAHRALEDKYQALDQTLSHSEASHPAGPVAFPYDEVRDFFHRIGNYVDDLDRRAEATYAELGTDTSQLPDALIDRLELRHRLSVKIERSFGVDRPIRQFDRASRILRIDGWADASSRTFALAHQLALFEAQDMAAEVLTQASFRSESANAVCSVALANYFAGALILPYRKFLDSARLHRHDLGILMHLFGASLEQVAHRLSTLQRPGARGIPFYFLRIDRAGNITKRHSATRLRFARYGGACPLWNVHQAFETPDRMLVQIAEMPDGTRYLSLAQAITKAGIGHSAARRRYAIGLGCELADAAQLVYADELDIESVKSIVHIGTSCRLCERHDCSQRAFPPAGASIRIDADIREAVPYRLGD</sequence>
<dbReference type="InterPro" id="IPR010359">
    <property type="entry name" value="IrrE_HExxH"/>
</dbReference>
<dbReference type="Proteomes" id="UP001596104">
    <property type="component" value="Unassembled WGS sequence"/>
</dbReference>
<dbReference type="PIRSF" id="PIRSF019251">
    <property type="entry name" value="Rv0465c"/>
    <property type="match status" value="1"/>
</dbReference>
<dbReference type="InterPro" id="IPR010982">
    <property type="entry name" value="Lambda_DNA-bd_dom_sf"/>
</dbReference>
<evidence type="ECO:0000313" key="6">
    <source>
        <dbReference type="EMBL" id="MFC5395896.1"/>
    </source>
</evidence>
<dbReference type="Pfam" id="PF06114">
    <property type="entry name" value="Peptidase_M78"/>
    <property type="match status" value="1"/>
</dbReference>
<comment type="similarity">
    <text evidence="1">Belongs to the short-chain fatty acyl-CoA assimilation regulator (ScfR) family.</text>
</comment>
<evidence type="ECO:0000256" key="3">
    <source>
        <dbReference type="ARBA" id="ARBA00023125"/>
    </source>
</evidence>
<dbReference type="InterPro" id="IPR050807">
    <property type="entry name" value="TransReg_Diox_bact_type"/>
</dbReference>
<dbReference type="Pfam" id="PF01381">
    <property type="entry name" value="HTH_3"/>
    <property type="match status" value="1"/>
</dbReference>
<feature type="domain" description="HTH cro/C1-type" evidence="5">
    <location>
        <begin position="11"/>
        <end position="65"/>
    </location>
</feature>
<dbReference type="CDD" id="cd00093">
    <property type="entry name" value="HTH_XRE"/>
    <property type="match status" value="1"/>
</dbReference>
<evidence type="ECO:0000313" key="7">
    <source>
        <dbReference type="Proteomes" id="UP001596104"/>
    </source>
</evidence>
<dbReference type="InterPro" id="IPR026281">
    <property type="entry name" value="HTH_RamB"/>
</dbReference>
<keyword evidence="3" id="KW-0238">DNA-binding</keyword>
<dbReference type="SMART" id="SM00530">
    <property type="entry name" value="HTH_XRE"/>
    <property type="match status" value="1"/>
</dbReference>